<dbReference type="Pfam" id="PF00909">
    <property type="entry name" value="Ammonium_transp"/>
    <property type="match status" value="1"/>
</dbReference>
<comment type="subcellular location">
    <subcellularLocation>
        <location evidence="1">Membrane</location>
        <topology evidence="1">Multi-pass membrane protein</topology>
    </subcellularLocation>
</comment>
<dbReference type="InterPro" id="IPR024041">
    <property type="entry name" value="NH4_transpt_AmtB-like_dom"/>
</dbReference>
<keyword evidence="2" id="KW-0812">Transmembrane</keyword>
<proteinExistence type="predicted"/>
<dbReference type="SUPFAM" id="SSF111352">
    <property type="entry name" value="Ammonium transporter"/>
    <property type="match status" value="1"/>
</dbReference>
<evidence type="ECO:0000259" key="5">
    <source>
        <dbReference type="Pfam" id="PF00909"/>
    </source>
</evidence>
<name>A0AAE5A9U8_9NOCA</name>
<dbReference type="Gene3D" id="1.10.3430.10">
    <property type="entry name" value="Ammonium transporter AmtB like domains"/>
    <property type="match status" value="1"/>
</dbReference>
<sequence length="41" mass="4551">MRPARRATPALPTEWWKYRLGYDDALDVVGVHLVGGILGTV</sequence>
<feature type="domain" description="Ammonium transporter AmtB-like" evidence="5">
    <location>
        <begin position="13"/>
        <end position="41"/>
    </location>
</feature>
<dbReference type="RefSeq" id="WP_317769570.1">
    <property type="nucleotide sequence ID" value="NZ_JAWLUP010000407.1"/>
</dbReference>
<dbReference type="InterPro" id="IPR029020">
    <property type="entry name" value="Ammonium/urea_transptr"/>
</dbReference>
<accession>A0AAE5A9U8</accession>
<dbReference type="GO" id="GO:0008519">
    <property type="term" value="F:ammonium channel activity"/>
    <property type="evidence" value="ECO:0007669"/>
    <property type="project" value="InterPro"/>
</dbReference>
<reference evidence="6" key="1">
    <citation type="submission" date="2023-10" db="EMBL/GenBank/DDBJ databases">
        <title>Development of a sustainable strategy for remediation of hydrocarbon-contaminated territories based on the waste exchange concept.</title>
        <authorList>
            <person name="Krivoruchko A."/>
        </authorList>
    </citation>
    <scope>NUCLEOTIDE SEQUENCE</scope>
    <source>
        <strain evidence="6">IEGM 68</strain>
    </source>
</reference>
<evidence type="ECO:0000256" key="2">
    <source>
        <dbReference type="ARBA" id="ARBA00022692"/>
    </source>
</evidence>
<keyword evidence="4" id="KW-0472">Membrane</keyword>
<evidence type="ECO:0000313" key="7">
    <source>
        <dbReference type="Proteomes" id="UP001185863"/>
    </source>
</evidence>
<feature type="non-terminal residue" evidence="6">
    <location>
        <position position="41"/>
    </location>
</feature>
<keyword evidence="3" id="KW-1133">Transmembrane helix</keyword>
<dbReference type="EMBL" id="JAWLUP010000407">
    <property type="protein sequence ID" value="MDV7269227.1"/>
    <property type="molecule type" value="Genomic_DNA"/>
</dbReference>
<comment type="caution">
    <text evidence="6">The sequence shown here is derived from an EMBL/GenBank/DDBJ whole genome shotgun (WGS) entry which is preliminary data.</text>
</comment>
<evidence type="ECO:0000256" key="3">
    <source>
        <dbReference type="ARBA" id="ARBA00022989"/>
    </source>
</evidence>
<evidence type="ECO:0000256" key="1">
    <source>
        <dbReference type="ARBA" id="ARBA00004141"/>
    </source>
</evidence>
<gene>
    <name evidence="6" type="ORF">R4315_32435</name>
</gene>
<organism evidence="6 7">
    <name type="scientific">Rhodococcus oxybenzonivorans</name>
    <dbReference type="NCBI Taxonomy" id="1990687"/>
    <lineage>
        <taxon>Bacteria</taxon>
        <taxon>Bacillati</taxon>
        <taxon>Actinomycetota</taxon>
        <taxon>Actinomycetes</taxon>
        <taxon>Mycobacteriales</taxon>
        <taxon>Nocardiaceae</taxon>
        <taxon>Rhodococcus</taxon>
    </lineage>
</organism>
<dbReference type="AlphaFoldDB" id="A0AAE5A9U8"/>
<dbReference type="Proteomes" id="UP001185863">
    <property type="component" value="Unassembled WGS sequence"/>
</dbReference>
<protein>
    <recommendedName>
        <fullName evidence="5">Ammonium transporter AmtB-like domain-containing protein</fullName>
    </recommendedName>
</protein>
<evidence type="ECO:0000313" key="6">
    <source>
        <dbReference type="EMBL" id="MDV7269227.1"/>
    </source>
</evidence>
<evidence type="ECO:0000256" key="4">
    <source>
        <dbReference type="ARBA" id="ARBA00023136"/>
    </source>
</evidence>
<dbReference type="GO" id="GO:0016020">
    <property type="term" value="C:membrane"/>
    <property type="evidence" value="ECO:0007669"/>
    <property type="project" value="UniProtKB-SubCell"/>
</dbReference>